<keyword evidence="2 12" id="KW-0489">Methyltransferase</keyword>
<evidence type="ECO:0000256" key="6">
    <source>
        <dbReference type="ARBA" id="ARBA00022723"/>
    </source>
</evidence>
<dbReference type="PANTHER" id="PTHR12998:SF0">
    <property type="entry name" value="TRNA:M(4)X MODIFICATION ENZYME TRM13 HOMOLOG"/>
    <property type="match status" value="1"/>
</dbReference>
<evidence type="ECO:0000256" key="3">
    <source>
        <dbReference type="ARBA" id="ARBA00022679"/>
    </source>
</evidence>
<comment type="caution">
    <text evidence="14">The sequence shown here is derived from an EMBL/GenBank/DDBJ whole genome shotgun (WGS) entry which is preliminary data.</text>
</comment>
<protein>
    <recommendedName>
        <fullName evidence="12">tRNA:m(4)X modification enzyme TRM13</fullName>
        <ecNumber evidence="12">2.1.1.225</ecNumber>
    </recommendedName>
</protein>
<dbReference type="EC" id="2.1.1.225" evidence="12"/>
<keyword evidence="4 12" id="KW-0949">S-adenosyl-L-methionine</keyword>
<dbReference type="Pfam" id="PF05253">
    <property type="entry name" value="zf-U11-48K"/>
    <property type="match status" value="1"/>
</dbReference>
<evidence type="ECO:0000313" key="14">
    <source>
        <dbReference type="EMBL" id="PFX22756.1"/>
    </source>
</evidence>
<name>A0A2B4S021_STYPI</name>
<dbReference type="InterPro" id="IPR039044">
    <property type="entry name" value="Trm13"/>
</dbReference>
<keyword evidence="15" id="KW-1185">Reference proteome</keyword>
<evidence type="ECO:0000313" key="15">
    <source>
        <dbReference type="Proteomes" id="UP000225706"/>
    </source>
</evidence>
<proteinExistence type="inferred from homology"/>
<dbReference type="GO" id="GO:0106050">
    <property type="term" value="F:tRNA 2'-O-methyltransferase activity"/>
    <property type="evidence" value="ECO:0007669"/>
    <property type="project" value="UniProtKB-UniRule"/>
</dbReference>
<dbReference type="InterPro" id="IPR021721">
    <property type="entry name" value="Znf_CCCH-type_TRM13"/>
</dbReference>
<evidence type="ECO:0000256" key="7">
    <source>
        <dbReference type="ARBA" id="ARBA00022771"/>
    </source>
</evidence>
<evidence type="ECO:0000259" key="13">
    <source>
        <dbReference type="PROSITE" id="PS51800"/>
    </source>
</evidence>
<keyword evidence="5 12" id="KW-0819">tRNA processing</keyword>
<dbReference type="AlphaFoldDB" id="A0A2B4S021"/>
<evidence type="ECO:0000256" key="1">
    <source>
        <dbReference type="ARBA" id="ARBA00005265"/>
    </source>
</evidence>
<dbReference type="GO" id="GO:0030488">
    <property type="term" value="P:tRNA methylation"/>
    <property type="evidence" value="ECO:0007669"/>
    <property type="project" value="InterPro"/>
</dbReference>
<dbReference type="InterPro" id="IPR022776">
    <property type="entry name" value="TRM13/UPF0224_CHHC_Znf_dom"/>
</dbReference>
<evidence type="ECO:0000256" key="2">
    <source>
        <dbReference type="ARBA" id="ARBA00022603"/>
    </source>
</evidence>
<evidence type="ECO:0000256" key="9">
    <source>
        <dbReference type="ARBA" id="ARBA00048165"/>
    </source>
</evidence>
<evidence type="ECO:0000256" key="12">
    <source>
        <dbReference type="RuleBase" id="RU367103"/>
    </source>
</evidence>
<gene>
    <name evidence="14" type="primary">TRMT13</name>
    <name evidence="14" type="ORF">AWC38_SpisGene12725</name>
</gene>
<feature type="domain" description="CHHC U11-48K-type" evidence="13">
    <location>
        <begin position="51"/>
        <end position="78"/>
    </location>
</feature>
<comment type="function">
    <text evidence="12">tRNA methylase which 2'-O-methylates cytidine(4) in tRNA(Pro) and tRNA(Gly)(GCC), and adenosine(4) in tRNA(His).</text>
</comment>
<evidence type="ECO:0000256" key="4">
    <source>
        <dbReference type="ARBA" id="ARBA00022691"/>
    </source>
</evidence>
<accession>A0A2B4S021</accession>
<comment type="catalytic activity">
    <reaction evidence="11 12">
        <text>adenosine(4) in tRNA(His) + S-adenosyl-L-methionine = 2'-O-methyladenosine(4) in tRNA(His) + S-adenosyl-L-homocysteine + H(+)</text>
        <dbReference type="Rhea" id="RHEA:43196"/>
        <dbReference type="Rhea" id="RHEA-COMP:10401"/>
        <dbReference type="Rhea" id="RHEA-COMP:10402"/>
        <dbReference type="ChEBI" id="CHEBI:15378"/>
        <dbReference type="ChEBI" id="CHEBI:57856"/>
        <dbReference type="ChEBI" id="CHEBI:59789"/>
        <dbReference type="ChEBI" id="CHEBI:74411"/>
        <dbReference type="ChEBI" id="CHEBI:74477"/>
        <dbReference type="EC" id="2.1.1.225"/>
    </reaction>
</comment>
<dbReference type="STRING" id="50429.A0A2B4S021"/>
<dbReference type="Pfam" id="PF11722">
    <property type="entry name" value="zf-TRM13_CCCH"/>
    <property type="match status" value="1"/>
</dbReference>
<dbReference type="Proteomes" id="UP000225706">
    <property type="component" value="Unassembled WGS sequence"/>
</dbReference>
<keyword evidence="6 12" id="KW-0479">Metal-binding</keyword>
<comment type="catalytic activity">
    <reaction evidence="9 12">
        <text>cytidine(4) in tRNA(Pro) + S-adenosyl-L-methionine = 2'-O-methylcytidine(4) in tRNA(Pro) + S-adenosyl-L-homocysteine + H(+)</text>
        <dbReference type="Rhea" id="RHEA:32767"/>
        <dbReference type="Rhea" id="RHEA-COMP:10397"/>
        <dbReference type="Rhea" id="RHEA-COMP:10398"/>
        <dbReference type="ChEBI" id="CHEBI:15378"/>
        <dbReference type="ChEBI" id="CHEBI:57856"/>
        <dbReference type="ChEBI" id="CHEBI:59789"/>
        <dbReference type="ChEBI" id="CHEBI:74495"/>
        <dbReference type="ChEBI" id="CHEBI:82748"/>
        <dbReference type="EC" id="2.1.1.225"/>
    </reaction>
</comment>
<dbReference type="PROSITE" id="PS51800">
    <property type="entry name" value="ZF_CHHC_U11_48K"/>
    <property type="match status" value="1"/>
</dbReference>
<evidence type="ECO:0000256" key="10">
    <source>
        <dbReference type="ARBA" id="ARBA00048635"/>
    </source>
</evidence>
<keyword evidence="8 12" id="KW-0862">Zinc</keyword>
<reference evidence="15" key="1">
    <citation type="journal article" date="2017" name="bioRxiv">
        <title>Comparative analysis of the genomes of Stylophora pistillata and Acropora digitifera provides evidence for extensive differences between species of corals.</title>
        <authorList>
            <person name="Voolstra C.R."/>
            <person name="Li Y."/>
            <person name="Liew Y.J."/>
            <person name="Baumgarten S."/>
            <person name="Zoccola D."/>
            <person name="Flot J.-F."/>
            <person name="Tambutte S."/>
            <person name="Allemand D."/>
            <person name="Aranda M."/>
        </authorList>
    </citation>
    <scope>NUCLEOTIDE SEQUENCE [LARGE SCALE GENOMIC DNA]</scope>
</reference>
<dbReference type="GO" id="GO:0008270">
    <property type="term" value="F:zinc ion binding"/>
    <property type="evidence" value="ECO:0007669"/>
    <property type="project" value="UniProtKB-KW"/>
</dbReference>
<dbReference type="PANTHER" id="PTHR12998">
    <property type="entry name" value="TRNA:M(4)X MODIFICATION ENZYME TRM13 HOMOLOG"/>
    <property type="match status" value="1"/>
</dbReference>
<evidence type="ECO:0000256" key="8">
    <source>
        <dbReference type="ARBA" id="ARBA00022833"/>
    </source>
</evidence>
<dbReference type="EMBL" id="LSMT01000230">
    <property type="protein sequence ID" value="PFX22756.1"/>
    <property type="molecule type" value="Genomic_DNA"/>
</dbReference>
<comment type="similarity">
    <text evidence="1 12">Belongs to the methyltransferase TRM13 family.</text>
</comment>
<dbReference type="OrthoDB" id="258806at2759"/>
<keyword evidence="3 12" id="KW-0808">Transferase</keyword>
<dbReference type="InterPro" id="IPR007871">
    <property type="entry name" value="Methyltransferase_TRM13"/>
</dbReference>
<comment type="catalytic activity">
    <reaction evidence="10 12">
        <text>cytidine(4) in tRNA(Gly)(GCC) + S-adenosyl-L-methionine = 2'-O-methylcytidine(4) in tRNA(Gly)(GCC) + S-adenosyl-L-homocysteine + H(+)</text>
        <dbReference type="Rhea" id="RHEA:43192"/>
        <dbReference type="Rhea" id="RHEA-COMP:10399"/>
        <dbReference type="Rhea" id="RHEA-COMP:10400"/>
        <dbReference type="ChEBI" id="CHEBI:15378"/>
        <dbReference type="ChEBI" id="CHEBI:57856"/>
        <dbReference type="ChEBI" id="CHEBI:59789"/>
        <dbReference type="ChEBI" id="CHEBI:74495"/>
        <dbReference type="ChEBI" id="CHEBI:82748"/>
        <dbReference type="EC" id="2.1.1.225"/>
    </reaction>
</comment>
<evidence type="ECO:0000256" key="5">
    <source>
        <dbReference type="ARBA" id="ARBA00022694"/>
    </source>
</evidence>
<sequence length="483" mass="55423">MAEEVQRERITCAFFLKRKNRFCRMTVSGGSKYCGEHRIFDEESKGVGRKRITCPLDGKHTVFEDQLKNHLKKCNQTKKTQVVYYSSNINSGIPDYEFSAAEKVSLSSVCQEKVSRLISKVKECYKAHVPQIPEEVLFHNVFQEEVTEMVDNPAVLKHLKQQASLIGHMDKLHLLEPRTIFLEFGAGRGKLSHWLQLAVGSAAKDVDYLLIDRASNRYKYDRYHRGEDQGPSFQRLNLDIRHLDLSKVPCIQYSKRRVVAVSKHLCGAATDLTIRCLVETLDNTQKQSVDDICLENGADKTRSREDKRIKLDPNERPVKGVILALCCHHCCSWPQYVGRPFLQNLGFTAEDFHLLCCLSSWATCGMRLRERRRGIAGRTDERTENDDRGGDDCHEISTENIASQEFLSKNDEDSKEIKEACEEDRWSNYTIPEREEIGLQCKRLLDTGRLWYLESREFNARLAFYVDSSVSLENAVLVATPNT</sequence>
<evidence type="ECO:0000256" key="11">
    <source>
        <dbReference type="ARBA" id="ARBA00049393"/>
    </source>
</evidence>
<keyword evidence="7 12" id="KW-0863">Zinc-finger</keyword>
<dbReference type="Pfam" id="PF05206">
    <property type="entry name" value="TRM13"/>
    <property type="match status" value="1"/>
</dbReference>
<organism evidence="14 15">
    <name type="scientific">Stylophora pistillata</name>
    <name type="common">Smooth cauliflower coral</name>
    <dbReference type="NCBI Taxonomy" id="50429"/>
    <lineage>
        <taxon>Eukaryota</taxon>
        <taxon>Metazoa</taxon>
        <taxon>Cnidaria</taxon>
        <taxon>Anthozoa</taxon>
        <taxon>Hexacorallia</taxon>
        <taxon>Scleractinia</taxon>
        <taxon>Astrocoeniina</taxon>
        <taxon>Pocilloporidae</taxon>
        <taxon>Stylophora</taxon>
    </lineage>
</organism>